<protein>
    <recommendedName>
        <fullName evidence="5">Pre-rRNA-processing protein TSR2 homolog</fullName>
    </recommendedName>
</protein>
<reference evidence="3 4" key="1">
    <citation type="submission" date="2024-02" db="EMBL/GenBank/DDBJ databases">
        <authorList>
            <person name="Vignale AGUSTIN F."/>
            <person name="Sosa J E."/>
            <person name="Modenutti C."/>
        </authorList>
    </citation>
    <scope>NUCLEOTIDE SEQUENCE [LARGE SCALE GENOMIC DNA]</scope>
</reference>
<dbReference type="PANTHER" id="PTHR21250">
    <property type="entry name" value="PRE-RRNA-PROCESSING PROTEIN TSR2 HOMOLOG"/>
    <property type="match status" value="1"/>
</dbReference>
<dbReference type="Pfam" id="PF10273">
    <property type="entry name" value="WGG"/>
    <property type="match status" value="1"/>
</dbReference>
<sequence length="147" mass="16496">SRRLSSSLPDTAIYGGLTTQRVLVLQMENQIPIELSAEASILFQEGINLLLSQWAALQMAIDNEWGGRHSRQRSQQLALDIFSGLTHTQPEGRLYFNDLENMLDEFMVSLNTWIEDGSTEETKGNRSSCNCCCSRNCRSSCNCRSSV</sequence>
<dbReference type="AlphaFoldDB" id="A0ABC8TFA0"/>
<evidence type="ECO:0000313" key="3">
    <source>
        <dbReference type="EMBL" id="CAK9168122.1"/>
    </source>
</evidence>
<dbReference type="Proteomes" id="UP001642360">
    <property type="component" value="Unassembled WGS sequence"/>
</dbReference>
<keyword evidence="4" id="KW-1185">Reference proteome</keyword>
<name>A0ABC8TFA0_9AQUA</name>
<keyword evidence="2" id="KW-0698">rRNA processing</keyword>
<evidence type="ECO:0000256" key="1">
    <source>
        <dbReference type="ARBA" id="ARBA00006524"/>
    </source>
</evidence>
<evidence type="ECO:0000313" key="4">
    <source>
        <dbReference type="Proteomes" id="UP001642360"/>
    </source>
</evidence>
<dbReference type="GO" id="GO:0006364">
    <property type="term" value="P:rRNA processing"/>
    <property type="evidence" value="ECO:0007669"/>
    <property type="project" value="UniProtKB-KW"/>
</dbReference>
<gene>
    <name evidence="3" type="ORF">ILEXP_LOCUS37455</name>
</gene>
<evidence type="ECO:0008006" key="5">
    <source>
        <dbReference type="Google" id="ProtNLM"/>
    </source>
</evidence>
<evidence type="ECO:0000256" key="2">
    <source>
        <dbReference type="ARBA" id="ARBA00022552"/>
    </source>
</evidence>
<comment type="caution">
    <text evidence="3">The sequence shown here is derived from an EMBL/GenBank/DDBJ whole genome shotgun (WGS) entry which is preliminary data.</text>
</comment>
<organism evidence="3 4">
    <name type="scientific">Ilex paraguariensis</name>
    <name type="common">yerba mate</name>
    <dbReference type="NCBI Taxonomy" id="185542"/>
    <lineage>
        <taxon>Eukaryota</taxon>
        <taxon>Viridiplantae</taxon>
        <taxon>Streptophyta</taxon>
        <taxon>Embryophyta</taxon>
        <taxon>Tracheophyta</taxon>
        <taxon>Spermatophyta</taxon>
        <taxon>Magnoliopsida</taxon>
        <taxon>eudicotyledons</taxon>
        <taxon>Gunneridae</taxon>
        <taxon>Pentapetalae</taxon>
        <taxon>asterids</taxon>
        <taxon>campanulids</taxon>
        <taxon>Aquifoliales</taxon>
        <taxon>Aquifoliaceae</taxon>
        <taxon>Ilex</taxon>
    </lineage>
</organism>
<dbReference type="InterPro" id="IPR019398">
    <property type="entry name" value="Pre-rRNA_process_TSR2"/>
</dbReference>
<comment type="similarity">
    <text evidence="1">Belongs to the TSR2 family.</text>
</comment>
<dbReference type="EMBL" id="CAUOFW020005013">
    <property type="protein sequence ID" value="CAK9168122.1"/>
    <property type="molecule type" value="Genomic_DNA"/>
</dbReference>
<accession>A0ABC8TFA0</accession>
<feature type="non-terminal residue" evidence="3">
    <location>
        <position position="1"/>
    </location>
</feature>
<proteinExistence type="inferred from homology"/>